<feature type="transmembrane region" description="Helical" evidence="1">
    <location>
        <begin position="6"/>
        <end position="24"/>
    </location>
</feature>
<sequence length="639" mass="73353">MTAVIVASLLINLILIGVSLTTLFRLKFFLEEKCAVGLLISLIFLGYINLGFAYLFGLNWGSFLISLLILEVLLLALFLKSTRRVLQEDLQDFVARYRQRSWQLFAGLNCLFLLLYSGLAWRLLTYAKDGLYIALLHAYGDMFLHLGIINSFAEGHNFPVENPNLAKALISYPFLVDFITAQFVNPLGLRVDLAVGVTGSIFMICLILILTFFLYRLTKSKLASILGLSLFFFNGGFGFVHFFRDYYSSGEHFWQFIQHIPHDYTALKDIGFWWINVVISMLLPQRSFLLGLPFALVIIGVFLELKSKFLLPKFIFGSLLISLLPLVHTHTLMILAPFILFIGLMLLVKSPKKIVLLAPIGLIGSLLIVFLSKSFLAQTDNMFSLIKFQPWWMAHGENPIFFYLKNFNILPILTVIFCLWNIKRRDNVYLLALVGLFWFFVGSLFIFQPWDFDNIKIFIYWYIFTLPLVVASLVKMLRVPRDSIKILAGGILILCTITGFIDNWRLITQPVFNTPGISYQLYSLDALKTGNFIKTLPNDGTFLSKDVFNNPAVSIAGRKVVVGFNGWLWSYGLDYQRQQADLIKMLAGQETDPLFREYNIRYILLSKYDTDGSINRNYIRQTFPLIFESKEYEIYQTNI</sequence>
<dbReference type="Proteomes" id="UP000177328">
    <property type="component" value="Unassembled WGS sequence"/>
</dbReference>
<keyword evidence="1" id="KW-1133">Transmembrane helix</keyword>
<organism evidence="2 3">
    <name type="scientific">Candidatus Daviesbacteria bacterium RIFCSPHIGHO2_02_FULL_43_12</name>
    <dbReference type="NCBI Taxonomy" id="1797776"/>
    <lineage>
        <taxon>Bacteria</taxon>
        <taxon>Candidatus Daviesiibacteriota</taxon>
    </lineage>
</organism>
<evidence type="ECO:0000313" key="2">
    <source>
        <dbReference type="EMBL" id="OGE39917.1"/>
    </source>
</evidence>
<feature type="transmembrane region" description="Helical" evidence="1">
    <location>
        <begin position="459"/>
        <end position="477"/>
    </location>
</feature>
<feature type="transmembrane region" description="Helical" evidence="1">
    <location>
        <begin position="427"/>
        <end position="447"/>
    </location>
</feature>
<feature type="transmembrane region" description="Helical" evidence="1">
    <location>
        <begin position="102"/>
        <end position="124"/>
    </location>
</feature>
<feature type="transmembrane region" description="Helical" evidence="1">
    <location>
        <begin position="355"/>
        <end position="376"/>
    </location>
</feature>
<feature type="transmembrane region" description="Helical" evidence="1">
    <location>
        <begin position="193"/>
        <end position="215"/>
    </location>
</feature>
<keyword evidence="1" id="KW-0812">Transmembrane</keyword>
<keyword evidence="1" id="KW-0472">Membrane</keyword>
<feature type="transmembrane region" description="Helical" evidence="1">
    <location>
        <begin position="36"/>
        <end position="57"/>
    </location>
</feature>
<evidence type="ECO:0000256" key="1">
    <source>
        <dbReference type="SAM" id="Phobius"/>
    </source>
</evidence>
<evidence type="ECO:0000313" key="3">
    <source>
        <dbReference type="Proteomes" id="UP000177328"/>
    </source>
</evidence>
<feature type="transmembrane region" description="Helical" evidence="1">
    <location>
        <begin position="332"/>
        <end position="348"/>
    </location>
</feature>
<comment type="caution">
    <text evidence="2">The sequence shown here is derived from an EMBL/GenBank/DDBJ whole genome shotgun (WGS) entry which is preliminary data.</text>
</comment>
<protein>
    <recommendedName>
        <fullName evidence="4">Glycosyltransferase RgtA/B/C/D-like domain-containing protein</fullName>
    </recommendedName>
</protein>
<feature type="transmembrane region" description="Helical" evidence="1">
    <location>
        <begin position="63"/>
        <end position="81"/>
    </location>
</feature>
<proteinExistence type="predicted"/>
<feature type="transmembrane region" description="Helical" evidence="1">
    <location>
        <begin position="484"/>
        <end position="501"/>
    </location>
</feature>
<feature type="transmembrane region" description="Helical" evidence="1">
    <location>
        <begin position="222"/>
        <end position="243"/>
    </location>
</feature>
<evidence type="ECO:0008006" key="4">
    <source>
        <dbReference type="Google" id="ProtNLM"/>
    </source>
</evidence>
<reference evidence="2 3" key="1">
    <citation type="journal article" date="2016" name="Nat. Commun.">
        <title>Thousands of microbial genomes shed light on interconnected biogeochemical processes in an aquifer system.</title>
        <authorList>
            <person name="Anantharaman K."/>
            <person name="Brown C.T."/>
            <person name="Hug L.A."/>
            <person name="Sharon I."/>
            <person name="Castelle C.J."/>
            <person name="Probst A.J."/>
            <person name="Thomas B.C."/>
            <person name="Singh A."/>
            <person name="Wilkins M.J."/>
            <person name="Karaoz U."/>
            <person name="Brodie E.L."/>
            <person name="Williams K.H."/>
            <person name="Hubbard S.S."/>
            <person name="Banfield J.F."/>
        </authorList>
    </citation>
    <scope>NUCLEOTIDE SEQUENCE [LARGE SCALE GENOMIC DNA]</scope>
</reference>
<dbReference type="AlphaFoldDB" id="A0A1F5KG60"/>
<feature type="transmembrane region" description="Helical" evidence="1">
    <location>
        <begin position="273"/>
        <end position="303"/>
    </location>
</feature>
<feature type="transmembrane region" description="Helical" evidence="1">
    <location>
        <begin position="400"/>
        <end position="420"/>
    </location>
</feature>
<accession>A0A1F5KG60</accession>
<gene>
    <name evidence="2" type="ORF">A3D25_03860</name>
</gene>
<dbReference type="EMBL" id="MFDD01000014">
    <property type="protein sequence ID" value="OGE39917.1"/>
    <property type="molecule type" value="Genomic_DNA"/>
</dbReference>
<name>A0A1F5KG60_9BACT</name>